<dbReference type="EMBL" id="SRLO01000504">
    <property type="protein sequence ID" value="TNN53841.1"/>
    <property type="molecule type" value="Genomic_DNA"/>
</dbReference>
<proteinExistence type="predicted"/>
<comment type="caution">
    <text evidence="2">The sequence shown here is derived from an EMBL/GenBank/DDBJ whole genome shotgun (WGS) entry which is preliminary data.</text>
</comment>
<dbReference type="AlphaFoldDB" id="A0A4Z2GKU8"/>
<protein>
    <submittedName>
        <fullName evidence="2">Uncharacterized protein</fullName>
    </submittedName>
</protein>
<feature type="compositionally biased region" description="Polar residues" evidence="1">
    <location>
        <begin position="58"/>
        <end position="76"/>
    </location>
</feature>
<dbReference type="Proteomes" id="UP000314294">
    <property type="component" value="Unassembled WGS sequence"/>
</dbReference>
<evidence type="ECO:0000256" key="1">
    <source>
        <dbReference type="SAM" id="MobiDB-lite"/>
    </source>
</evidence>
<name>A0A4Z2GKU8_9TELE</name>
<feature type="compositionally biased region" description="Basic and acidic residues" evidence="1">
    <location>
        <begin position="93"/>
        <end position="110"/>
    </location>
</feature>
<reference evidence="2 3" key="1">
    <citation type="submission" date="2019-03" db="EMBL/GenBank/DDBJ databases">
        <title>First draft genome of Liparis tanakae, snailfish: a comprehensive survey of snailfish specific genes.</title>
        <authorList>
            <person name="Kim W."/>
            <person name="Song I."/>
            <person name="Jeong J.-H."/>
            <person name="Kim D."/>
            <person name="Kim S."/>
            <person name="Ryu S."/>
            <person name="Song J.Y."/>
            <person name="Lee S.K."/>
        </authorList>
    </citation>
    <scope>NUCLEOTIDE SEQUENCE [LARGE SCALE GENOMIC DNA]</scope>
    <source>
        <tissue evidence="2">Muscle</tissue>
    </source>
</reference>
<sequence length="110" mass="12236">MGRSGALRTNELQGQSTFCEEFETLMQENIRAPGGASDEQHGAPRAVGHPQDHRQPHTSHGGQDTQEMSNRVSPNTRHVPDGAPDPLHRRRSSRTDPHVRRYGNDASHLK</sequence>
<evidence type="ECO:0000313" key="3">
    <source>
        <dbReference type="Proteomes" id="UP000314294"/>
    </source>
</evidence>
<feature type="region of interest" description="Disordered" evidence="1">
    <location>
        <begin position="24"/>
        <end position="110"/>
    </location>
</feature>
<organism evidence="2 3">
    <name type="scientific">Liparis tanakae</name>
    <name type="common">Tanaka's snailfish</name>
    <dbReference type="NCBI Taxonomy" id="230148"/>
    <lineage>
        <taxon>Eukaryota</taxon>
        <taxon>Metazoa</taxon>
        <taxon>Chordata</taxon>
        <taxon>Craniata</taxon>
        <taxon>Vertebrata</taxon>
        <taxon>Euteleostomi</taxon>
        <taxon>Actinopterygii</taxon>
        <taxon>Neopterygii</taxon>
        <taxon>Teleostei</taxon>
        <taxon>Neoteleostei</taxon>
        <taxon>Acanthomorphata</taxon>
        <taxon>Eupercaria</taxon>
        <taxon>Perciformes</taxon>
        <taxon>Cottioidei</taxon>
        <taxon>Cottales</taxon>
        <taxon>Liparidae</taxon>
        <taxon>Liparis</taxon>
    </lineage>
</organism>
<keyword evidence="3" id="KW-1185">Reference proteome</keyword>
<accession>A0A4Z2GKU8</accession>
<gene>
    <name evidence="2" type="ORF">EYF80_035986</name>
</gene>
<evidence type="ECO:0000313" key="2">
    <source>
        <dbReference type="EMBL" id="TNN53841.1"/>
    </source>
</evidence>